<keyword evidence="3" id="KW-1185">Reference proteome</keyword>
<name>A0ABQ4TS59_9HYPH</name>
<feature type="chain" id="PRO_5046339114" evidence="1">
    <location>
        <begin position="29"/>
        <end position="158"/>
    </location>
</feature>
<feature type="signal peptide" evidence="1">
    <location>
        <begin position="1"/>
        <end position="28"/>
    </location>
</feature>
<evidence type="ECO:0000313" key="3">
    <source>
        <dbReference type="Proteomes" id="UP001055101"/>
    </source>
</evidence>
<dbReference type="EMBL" id="BPRA01000014">
    <property type="protein sequence ID" value="GJE56450.1"/>
    <property type="molecule type" value="Genomic_DNA"/>
</dbReference>
<evidence type="ECO:0000256" key="1">
    <source>
        <dbReference type="SAM" id="SignalP"/>
    </source>
</evidence>
<keyword evidence="1" id="KW-0732">Signal</keyword>
<accession>A0ABQ4TS59</accession>
<gene>
    <name evidence="2" type="ORF">EKPJFOCH_2955</name>
</gene>
<comment type="caution">
    <text evidence="2">The sequence shown here is derived from an EMBL/GenBank/DDBJ whole genome shotgun (WGS) entry which is preliminary data.</text>
</comment>
<dbReference type="Proteomes" id="UP001055101">
    <property type="component" value="Unassembled WGS sequence"/>
</dbReference>
<organism evidence="2 3">
    <name type="scientific">Methylobacterium thuringiense</name>
    <dbReference type="NCBI Taxonomy" id="1003091"/>
    <lineage>
        <taxon>Bacteria</taxon>
        <taxon>Pseudomonadati</taxon>
        <taxon>Pseudomonadota</taxon>
        <taxon>Alphaproteobacteria</taxon>
        <taxon>Hyphomicrobiales</taxon>
        <taxon>Methylobacteriaceae</taxon>
        <taxon>Methylobacterium</taxon>
    </lineage>
</organism>
<proteinExistence type="predicted"/>
<sequence length="158" mass="16405">MRACLSPRAARTALAGLVLSAASLPALAAGPYEFVPAPQIDLNRVYRVDRSTGEVTSCQYGLRDDNVGVTLCFAAGEGAAAQSPAEYGLVASRHTREAGVFRVNYRTGEMSICYVQVREELVVCTPQTNPAPAGTVTGSIAPAAKAAPSVTPPQGARP</sequence>
<evidence type="ECO:0000313" key="2">
    <source>
        <dbReference type="EMBL" id="GJE56450.1"/>
    </source>
</evidence>
<reference evidence="2" key="2">
    <citation type="submission" date="2021-08" db="EMBL/GenBank/DDBJ databases">
        <authorList>
            <person name="Tani A."/>
            <person name="Ola A."/>
            <person name="Ogura Y."/>
            <person name="Katsura K."/>
            <person name="Hayashi T."/>
        </authorList>
    </citation>
    <scope>NUCLEOTIDE SEQUENCE</scope>
    <source>
        <strain evidence="2">DSM 23674</strain>
    </source>
</reference>
<dbReference type="RefSeq" id="WP_147819384.1">
    <property type="nucleotide sequence ID" value="NZ_BPRA01000014.1"/>
</dbReference>
<reference evidence="2" key="1">
    <citation type="journal article" date="2021" name="Front. Microbiol.">
        <title>Comprehensive Comparative Genomics and Phenotyping of Methylobacterium Species.</title>
        <authorList>
            <person name="Alessa O."/>
            <person name="Ogura Y."/>
            <person name="Fujitani Y."/>
            <person name="Takami H."/>
            <person name="Hayashi T."/>
            <person name="Sahin N."/>
            <person name="Tani A."/>
        </authorList>
    </citation>
    <scope>NUCLEOTIDE SEQUENCE</scope>
    <source>
        <strain evidence="2">DSM 23674</strain>
    </source>
</reference>
<protein>
    <submittedName>
        <fullName evidence="2">Uncharacterized protein</fullName>
    </submittedName>
</protein>